<evidence type="ECO:0000313" key="1">
    <source>
        <dbReference type="EMBL" id="CAK9865307.1"/>
    </source>
</evidence>
<protein>
    <submittedName>
        <fullName evidence="1">Uncharacterized protein</fullName>
    </submittedName>
</protein>
<evidence type="ECO:0000313" key="2">
    <source>
        <dbReference type="Proteomes" id="UP001497522"/>
    </source>
</evidence>
<keyword evidence="2" id="KW-1185">Reference proteome</keyword>
<name>A0ABP1ASF6_9BRYO</name>
<reference evidence="1" key="1">
    <citation type="submission" date="2024-03" db="EMBL/GenBank/DDBJ databases">
        <authorList>
            <consortium name="ELIXIR-Norway"/>
            <consortium name="Elixir Norway"/>
        </authorList>
    </citation>
    <scope>NUCLEOTIDE SEQUENCE</scope>
</reference>
<dbReference type="Proteomes" id="UP001497522">
    <property type="component" value="Chromosome 15"/>
</dbReference>
<accession>A0ABP1ASF6</accession>
<proteinExistence type="predicted"/>
<organism evidence="1 2">
    <name type="scientific">Sphagnum jensenii</name>
    <dbReference type="NCBI Taxonomy" id="128206"/>
    <lineage>
        <taxon>Eukaryota</taxon>
        <taxon>Viridiplantae</taxon>
        <taxon>Streptophyta</taxon>
        <taxon>Embryophyta</taxon>
        <taxon>Bryophyta</taxon>
        <taxon>Sphagnophytina</taxon>
        <taxon>Sphagnopsida</taxon>
        <taxon>Sphagnales</taxon>
        <taxon>Sphagnaceae</taxon>
        <taxon>Sphagnum</taxon>
    </lineage>
</organism>
<gene>
    <name evidence="1" type="ORF">CSSPJE1EN2_LOCUS8302</name>
</gene>
<sequence length="76" mass="8709">MGTHILRLLEGIAKRRREECDAAGKCERDTDDDDDDDQAKIGFSCCSNKANLQFANLWQVEEDLCFAKWLMVPPNF</sequence>
<dbReference type="EMBL" id="OZ023716">
    <property type="protein sequence ID" value="CAK9865307.1"/>
    <property type="molecule type" value="Genomic_DNA"/>
</dbReference>